<evidence type="ECO:0000313" key="4">
    <source>
        <dbReference type="EMBL" id="PKI53197.1"/>
    </source>
</evidence>
<dbReference type="Gene3D" id="1.10.238.10">
    <property type="entry name" value="EF-hand"/>
    <property type="match status" value="1"/>
</dbReference>
<comment type="caution">
    <text evidence="3">The sequence shown here is derived from an EMBL/GenBank/DDBJ whole genome shotgun (WGS) entry which is preliminary data.</text>
</comment>
<protein>
    <recommendedName>
        <fullName evidence="2">EF-hand domain-containing protein</fullName>
    </recommendedName>
</protein>
<dbReference type="AlphaFoldDB" id="A0A218W3L2"/>
<dbReference type="PROSITE" id="PS50222">
    <property type="entry name" value="EF_HAND_2"/>
    <property type="match status" value="2"/>
</dbReference>
<organism evidence="3 5">
    <name type="scientific">Punica granatum</name>
    <name type="common">Pomegranate</name>
    <dbReference type="NCBI Taxonomy" id="22663"/>
    <lineage>
        <taxon>Eukaryota</taxon>
        <taxon>Viridiplantae</taxon>
        <taxon>Streptophyta</taxon>
        <taxon>Embryophyta</taxon>
        <taxon>Tracheophyta</taxon>
        <taxon>Spermatophyta</taxon>
        <taxon>Magnoliopsida</taxon>
        <taxon>eudicotyledons</taxon>
        <taxon>Gunneridae</taxon>
        <taxon>Pentapetalae</taxon>
        <taxon>rosids</taxon>
        <taxon>malvids</taxon>
        <taxon>Myrtales</taxon>
        <taxon>Lythraceae</taxon>
        <taxon>Punica</taxon>
    </lineage>
</organism>
<dbReference type="InterPro" id="IPR011992">
    <property type="entry name" value="EF-hand-dom_pair"/>
</dbReference>
<proteinExistence type="predicted"/>
<keyword evidence="6" id="KW-1185">Reference proteome</keyword>
<evidence type="ECO:0000313" key="5">
    <source>
        <dbReference type="Proteomes" id="UP000197138"/>
    </source>
</evidence>
<feature type="domain" description="EF-hand" evidence="2">
    <location>
        <begin position="60"/>
        <end position="88"/>
    </location>
</feature>
<dbReference type="EMBL" id="MTKT01005527">
    <property type="protein sequence ID" value="OWM66831.1"/>
    <property type="molecule type" value="Genomic_DNA"/>
</dbReference>
<dbReference type="PROSITE" id="PS00018">
    <property type="entry name" value="EF_HAND_1"/>
    <property type="match status" value="2"/>
</dbReference>
<evidence type="ECO:0000256" key="1">
    <source>
        <dbReference type="ARBA" id="ARBA00022837"/>
    </source>
</evidence>
<dbReference type="EMBL" id="PGOL01001871">
    <property type="protein sequence ID" value="PKI53197.1"/>
    <property type="molecule type" value="Genomic_DNA"/>
</dbReference>
<evidence type="ECO:0000313" key="3">
    <source>
        <dbReference type="EMBL" id="OWM66831.1"/>
    </source>
</evidence>
<keyword evidence="1" id="KW-0106">Calcium</keyword>
<sequence length="137" mass="14929">MEELRNAALANYQSLTKKQKGLAKEFFKSLDTDGDGSVSLVEFLEFLQEAGMYNGTDSADMFKMFDRDGNGTLDFNEVITLYYYLTLVPGVQNRSAARGIKEGKWNRAFKAMEAFAVGATIGQVIGGVAVAAACSIM</sequence>
<feature type="domain" description="EF-hand" evidence="2">
    <location>
        <begin position="18"/>
        <end position="53"/>
    </location>
</feature>
<dbReference type="Proteomes" id="UP000197138">
    <property type="component" value="Unassembled WGS sequence"/>
</dbReference>
<evidence type="ECO:0000259" key="2">
    <source>
        <dbReference type="PROSITE" id="PS50222"/>
    </source>
</evidence>
<dbReference type="SUPFAM" id="SSF47473">
    <property type="entry name" value="EF-hand"/>
    <property type="match status" value="1"/>
</dbReference>
<reference evidence="5" key="1">
    <citation type="journal article" date="2017" name="Plant J.">
        <title>The pomegranate (Punica granatum L.) genome and the genomics of punicalagin biosynthesis.</title>
        <authorList>
            <person name="Qin G."/>
            <person name="Xu C."/>
            <person name="Ming R."/>
            <person name="Tang H."/>
            <person name="Guyot R."/>
            <person name="Kramer E.M."/>
            <person name="Hu Y."/>
            <person name="Yi X."/>
            <person name="Qi Y."/>
            <person name="Xu X."/>
            <person name="Gao Z."/>
            <person name="Pan H."/>
            <person name="Jian J."/>
            <person name="Tian Y."/>
            <person name="Yue Z."/>
            <person name="Xu Y."/>
        </authorList>
    </citation>
    <scope>NUCLEOTIDE SEQUENCE [LARGE SCALE GENOMIC DNA]</scope>
    <source>
        <strain evidence="5">cv. Dabenzi</strain>
    </source>
</reference>
<name>A0A218W3L2_PUNGR</name>
<evidence type="ECO:0000313" key="6">
    <source>
        <dbReference type="Proteomes" id="UP000233551"/>
    </source>
</evidence>
<accession>A0A218W3L2</accession>
<dbReference type="InterPro" id="IPR018247">
    <property type="entry name" value="EF_Hand_1_Ca_BS"/>
</dbReference>
<dbReference type="Proteomes" id="UP000233551">
    <property type="component" value="Unassembled WGS sequence"/>
</dbReference>
<dbReference type="CDD" id="cd00051">
    <property type="entry name" value="EFh"/>
    <property type="match status" value="1"/>
</dbReference>
<reference evidence="3" key="2">
    <citation type="submission" date="2017-06" db="EMBL/GenBank/DDBJ databases">
        <title>The pomegranate genome and the genomics of punicalagin biosynthesis.</title>
        <authorList>
            <person name="Xu C."/>
        </authorList>
    </citation>
    <scope>NUCLEOTIDE SEQUENCE [LARGE SCALE GENOMIC DNA]</scope>
    <source>
        <tissue evidence="3">Fresh leaf</tissue>
    </source>
</reference>
<reference evidence="4 6" key="3">
    <citation type="submission" date="2017-11" db="EMBL/GenBank/DDBJ databases">
        <title>De-novo sequencing of pomegranate (Punica granatum L.) genome.</title>
        <authorList>
            <person name="Akparov Z."/>
            <person name="Amiraslanov A."/>
            <person name="Hajiyeva S."/>
            <person name="Abbasov M."/>
            <person name="Kaur K."/>
            <person name="Hamwieh A."/>
            <person name="Solovyev V."/>
            <person name="Salamov A."/>
            <person name="Braich B."/>
            <person name="Kosarev P."/>
            <person name="Mahmoud A."/>
            <person name="Hajiyev E."/>
            <person name="Babayeva S."/>
            <person name="Izzatullayeva V."/>
            <person name="Mammadov A."/>
            <person name="Mammadov A."/>
            <person name="Sharifova S."/>
            <person name="Ojaghi J."/>
            <person name="Eynullazada K."/>
            <person name="Bayramov B."/>
            <person name="Abdulazimova A."/>
            <person name="Shahmuradov I."/>
        </authorList>
    </citation>
    <scope>NUCLEOTIDE SEQUENCE [LARGE SCALE GENOMIC DNA]</scope>
    <source>
        <strain evidence="4">AG2017</strain>
        <strain evidence="6">cv. AG2017</strain>
        <tissue evidence="4">Leaf</tissue>
    </source>
</reference>
<dbReference type="GeneID" id="116188948"/>
<dbReference type="InterPro" id="IPR002048">
    <property type="entry name" value="EF_hand_dom"/>
</dbReference>
<dbReference type="STRING" id="22663.A0A218W3L2"/>
<dbReference type="GO" id="GO:0005509">
    <property type="term" value="F:calcium ion binding"/>
    <property type="evidence" value="ECO:0007669"/>
    <property type="project" value="InterPro"/>
</dbReference>
<dbReference type="OrthoDB" id="8785703at2759"/>
<dbReference type="SMART" id="SM00054">
    <property type="entry name" value="EFh"/>
    <property type="match status" value="2"/>
</dbReference>
<gene>
    <name evidence="3" type="ORF">CDL15_Pgr002626</name>
    <name evidence="4" type="ORF">CRG98_026398</name>
</gene>
<dbReference type="Pfam" id="PF13499">
    <property type="entry name" value="EF-hand_7"/>
    <property type="match status" value="1"/>
</dbReference>